<keyword evidence="1" id="KW-1133">Transmembrane helix</keyword>
<dbReference type="AlphaFoldDB" id="A0A0F9JK54"/>
<sequence>MKLNSIIFFLGLFSLLSGLYGFLIWIYYPFLLLILVGVLLNVLSAIMERYDL</sequence>
<organism evidence="2">
    <name type="scientific">marine sediment metagenome</name>
    <dbReference type="NCBI Taxonomy" id="412755"/>
    <lineage>
        <taxon>unclassified sequences</taxon>
        <taxon>metagenomes</taxon>
        <taxon>ecological metagenomes</taxon>
    </lineage>
</organism>
<name>A0A0F9JK54_9ZZZZ</name>
<evidence type="ECO:0000256" key="1">
    <source>
        <dbReference type="SAM" id="Phobius"/>
    </source>
</evidence>
<gene>
    <name evidence="2" type="ORF">LCGC14_1445260</name>
</gene>
<keyword evidence="1" id="KW-0812">Transmembrane</keyword>
<evidence type="ECO:0000313" key="2">
    <source>
        <dbReference type="EMBL" id="KKM69998.1"/>
    </source>
</evidence>
<keyword evidence="1" id="KW-0472">Membrane</keyword>
<reference evidence="2" key="1">
    <citation type="journal article" date="2015" name="Nature">
        <title>Complex archaea that bridge the gap between prokaryotes and eukaryotes.</title>
        <authorList>
            <person name="Spang A."/>
            <person name="Saw J.H."/>
            <person name="Jorgensen S.L."/>
            <person name="Zaremba-Niedzwiedzka K."/>
            <person name="Martijn J."/>
            <person name="Lind A.E."/>
            <person name="van Eijk R."/>
            <person name="Schleper C."/>
            <person name="Guy L."/>
            <person name="Ettema T.J."/>
        </authorList>
    </citation>
    <scope>NUCLEOTIDE SEQUENCE</scope>
</reference>
<protein>
    <submittedName>
        <fullName evidence="2">Uncharacterized protein</fullName>
    </submittedName>
</protein>
<accession>A0A0F9JK54</accession>
<comment type="caution">
    <text evidence="2">The sequence shown here is derived from an EMBL/GenBank/DDBJ whole genome shotgun (WGS) entry which is preliminary data.</text>
</comment>
<proteinExistence type="predicted"/>
<dbReference type="EMBL" id="LAZR01009900">
    <property type="protein sequence ID" value="KKM69998.1"/>
    <property type="molecule type" value="Genomic_DNA"/>
</dbReference>
<feature type="transmembrane region" description="Helical" evidence="1">
    <location>
        <begin position="6"/>
        <end position="23"/>
    </location>
</feature>
<feature type="transmembrane region" description="Helical" evidence="1">
    <location>
        <begin position="30"/>
        <end position="47"/>
    </location>
</feature>